<dbReference type="InterPro" id="IPR041588">
    <property type="entry name" value="Integrase_H2C2"/>
</dbReference>
<keyword evidence="5" id="KW-0540">Nuclease</keyword>
<dbReference type="OrthoDB" id="6425673at2759"/>
<dbReference type="CDD" id="cd09274">
    <property type="entry name" value="RNase_HI_RT_Ty3"/>
    <property type="match status" value="1"/>
</dbReference>
<dbReference type="InterPro" id="IPR050951">
    <property type="entry name" value="Retrovirus_Pol_polyprotein"/>
</dbReference>
<evidence type="ECO:0000256" key="6">
    <source>
        <dbReference type="ARBA" id="ARBA00022759"/>
    </source>
</evidence>
<keyword evidence="7" id="KW-0378">Hydrolase</keyword>
<organism evidence="11 12">
    <name type="scientific">Araneus ventricosus</name>
    <name type="common">Orbweaver spider</name>
    <name type="synonym">Epeira ventricosa</name>
    <dbReference type="NCBI Taxonomy" id="182803"/>
    <lineage>
        <taxon>Eukaryota</taxon>
        <taxon>Metazoa</taxon>
        <taxon>Ecdysozoa</taxon>
        <taxon>Arthropoda</taxon>
        <taxon>Chelicerata</taxon>
        <taxon>Arachnida</taxon>
        <taxon>Araneae</taxon>
        <taxon>Araneomorphae</taxon>
        <taxon>Entelegynae</taxon>
        <taxon>Araneoidea</taxon>
        <taxon>Araneidae</taxon>
        <taxon>Araneus</taxon>
    </lineage>
</organism>
<evidence type="ECO:0000256" key="2">
    <source>
        <dbReference type="ARBA" id="ARBA00022670"/>
    </source>
</evidence>
<dbReference type="SUPFAM" id="SSF56672">
    <property type="entry name" value="DNA/RNA polymerases"/>
    <property type="match status" value="1"/>
</dbReference>
<dbReference type="FunFam" id="3.10.10.10:FF:000007">
    <property type="entry name" value="Retrovirus-related Pol polyprotein from transposon 17.6-like Protein"/>
    <property type="match status" value="1"/>
</dbReference>
<dbReference type="Gene3D" id="1.10.340.70">
    <property type="match status" value="1"/>
</dbReference>
<keyword evidence="6" id="KW-0255">Endonuclease</keyword>
<dbReference type="Pfam" id="PF17921">
    <property type="entry name" value="Integrase_H2C2"/>
    <property type="match status" value="1"/>
</dbReference>
<dbReference type="Pfam" id="PF17917">
    <property type="entry name" value="RT_RNaseH"/>
    <property type="match status" value="1"/>
</dbReference>
<evidence type="ECO:0000256" key="3">
    <source>
        <dbReference type="ARBA" id="ARBA00022679"/>
    </source>
</evidence>
<dbReference type="Gene3D" id="3.10.20.370">
    <property type="match status" value="1"/>
</dbReference>
<feature type="region of interest" description="Disordered" evidence="9">
    <location>
        <begin position="621"/>
        <end position="657"/>
    </location>
</feature>
<gene>
    <name evidence="11" type="primary">pol_4252</name>
    <name evidence="11" type="ORF">AVEN_124535_1</name>
</gene>
<comment type="caution">
    <text evidence="11">The sequence shown here is derived from an EMBL/GenBank/DDBJ whole genome shotgun (WGS) entry which is preliminary data.</text>
</comment>
<protein>
    <recommendedName>
        <fullName evidence="1">RNA-directed DNA polymerase</fullName>
        <ecNumber evidence="1">2.7.7.49</ecNumber>
    </recommendedName>
</protein>
<evidence type="ECO:0000313" key="12">
    <source>
        <dbReference type="Proteomes" id="UP000499080"/>
    </source>
</evidence>
<dbReference type="Proteomes" id="UP000499080">
    <property type="component" value="Unassembled WGS sequence"/>
</dbReference>
<sequence length="666" mass="75409">NVNQPIIGVDFLKHFNLLVDVKSGCLIDGITKLTTQGKYTNTDSLTSGISILLGDSEFYGILSQFPELTNPSQPTRNHKPTKIYHFIETTGQPVFSRPRCLSPELFKIARQEFEFLMSQGIVRPSNSPWASPLHMVQKSNGKWRPCDDYHRMNAIIISDRYPVPHMQDCTQIFFNKTIFSILDLMIAYHQIPVNLADIPKTAITTPFGLFEYVFMPYGLRNAGQTFQRYIHQVLSNLYFCVLYFDDVLIASNNAEEHKQHLKQVFERLSQHGLKLNPWKCVLGKPSVRFLGYTQASLYEFLKNSKKSDKRPVPWTDVTLAAFEKYKADIINAATPTFHAPNQQLSIIVDASDLAVGAVLHTTTSVGHKPLAFYSRKLSPSERKYSTYDRELLAIYATVKKFRHLLEGQNFIIFTDHRSLTFAFTKKSDSSSPKQLRYLDFISQFSTDIRHILGSKNAVADTLSCISDAHLPKIDFSAMANAQASDEELQALLSKNELSLLLKPLSTDPTSSKLYCDIRNDIVRPYVPASFRKTVFQSLHNLSHPGIRTTKCLIGQRFVWPSMQKEFPTGLVHAWIAKDARRTDKTFTIEKNGKESTINIDRVKPAFFENFHQPSVSTIASPPVAVPSSMQSVPEPSPSSPVSPSNSSPPPYVTRTGRRVHFNPRYF</sequence>
<feature type="compositionally biased region" description="Pro residues" evidence="9">
    <location>
        <begin position="634"/>
        <end position="651"/>
    </location>
</feature>
<dbReference type="EMBL" id="BGPR01056405">
    <property type="protein sequence ID" value="GBO32910.1"/>
    <property type="molecule type" value="Genomic_DNA"/>
</dbReference>
<dbReference type="InterPro" id="IPR043128">
    <property type="entry name" value="Rev_trsase/Diguanyl_cyclase"/>
</dbReference>
<dbReference type="InterPro" id="IPR043502">
    <property type="entry name" value="DNA/RNA_pol_sf"/>
</dbReference>
<dbReference type="GO" id="GO:0006508">
    <property type="term" value="P:proteolysis"/>
    <property type="evidence" value="ECO:0007669"/>
    <property type="project" value="UniProtKB-KW"/>
</dbReference>
<keyword evidence="4" id="KW-0548">Nucleotidyltransferase</keyword>
<keyword evidence="3" id="KW-0808">Transferase</keyword>
<dbReference type="Pfam" id="PF00078">
    <property type="entry name" value="RVT_1"/>
    <property type="match status" value="1"/>
</dbReference>
<accession>A0A4Y2W9R0</accession>
<feature type="domain" description="Reverse transcriptase" evidence="10">
    <location>
        <begin position="117"/>
        <end position="294"/>
    </location>
</feature>
<dbReference type="GO" id="GO:0008233">
    <property type="term" value="F:peptidase activity"/>
    <property type="evidence" value="ECO:0007669"/>
    <property type="project" value="UniProtKB-KW"/>
</dbReference>
<evidence type="ECO:0000256" key="5">
    <source>
        <dbReference type="ARBA" id="ARBA00022722"/>
    </source>
</evidence>
<evidence type="ECO:0000256" key="1">
    <source>
        <dbReference type="ARBA" id="ARBA00012493"/>
    </source>
</evidence>
<evidence type="ECO:0000256" key="9">
    <source>
        <dbReference type="SAM" id="MobiDB-lite"/>
    </source>
</evidence>
<dbReference type="PROSITE" id="PS50878">
    <property type="entry name" value="RT_POL"/>
    <property type="match status" value="1"/>
</dbReference>
<name>A0A4Y2W9R0_ARAVE</name>
<keyword evidence="8" id="KW-0695">RNA-directed DNA polymerase</keyword>
<keyword evidence="2" id="KW-0645">Protease</keyword>
<dbReference type="InterPro" id="IPR041373">
    <property type="entry name" value="RT_RNaseH"/>
</dbReference>
<keyword evidence="12" id="KW-1185">Reference proteome</keyword>
<dbReference type="GO" id="GO:0004519">
    <property type="term" value="F:endonuclease activity"/>
    <property type="evidence" value="ECO:0007669"/>
    <property type="project" value="UniProtKB-KW"/>
</dbReference>
<evidence type="ECO:0000259" key="10">
    <source>
        <dbReference type="PROSITE" id="PS50878"/>
    </source>
</evidence>
<dbReference type="AlphaFoldDB" id="A0A4Y2W9R0"/>
<feature type="non-terminal residue" evidence="11">
    <location>
        <position position="1"/>
    </location>
</feature>
<dbReference type="Gene3D" id="3.10.10.10">
    <property type="entry name" value="HIV Type 1 Reverse Transcriptase, subunit A, domain 1"/>
    <property type="match status" value="1"/>
</dbReference>
<evidence type="ECO:0000256" key="7">
    <source>
        <dbReference type="ARBA" id="ARBA00022801"/>
    </source>
</evidence>
<proteinExistence type="predicted"/>
<dbReference type="Gene3D" id="3.30.70.270">
    <property type="match status" value="1"/>
</dbReference>
<evidence type="ECO:0000313" key="11">
    <source>
        <dbReference type="EMBL" id="GBO32910.1"/>
    </source>
</evidence>
<dbReference type="EC" id="2.7.7.49" evidence="1"/>
<evidence type="ECO:0000256" key="8">
    <source>
        <dbReference type="ARBA" id="ARBA00022918"/>
    </source>
</evidence>
<dbReference type="FunFam" id="3.10.20.370:FF:000001">
    <property type="entry name" value="Retrovirus-related Pol polyprotein from transposon 17.6-like protein"/>
    <property type="match status" value="1"/>
</dbReference>
<dbReference type="GO" id="GO:0003964">
    <property type="term" value="F:RNA-directed DNA polymerase activity"/>
    <property type="evidence" value="ECO:0007669"/>
    <property type="project" value="UniProtKB-KW"/>
</dbReference>
<evidence type="ECO:0000256" key="4">
    <source>
        <dbReference type="ARBA" id="ARBA00022695"/>
    </source>
</evidence>
<dbReference type="PANTHER" id="PTHR37984:SF5">
    <property type="entry name" value="PROTEIN NYNRIN-LIKE"/>
    <property type="match status" value="1"/>
</dbReference>
<dbReference type="InterPro" id="IPR000477">
    <property type="entry name" value="RT_dom"/>
</dbReference>
<dbReference type="PANTHER" id="PTHR37984">
    <property type="entry name" value="PROTEIN CBG26694"/>
    <property type="match status" value="1"/>
</dbReference>
<dbReference type="CDD" id="cd01647">
    <property type="entry name" value="RT_LTR"/>
    <property type="match status" value="1"/>
</dbReference>
<reference evidence="11 12" key="1">
    <citation type="journal article" date="2019" name="Sci. Rep.">
        <title>Orb-weaving spider Araneus ventricosus genome elucidates the spidroin gene catalogue.</title>
        <authorList>
            <person name="Kono N."/>
            <person name="Nakamura H."/>
            <person name="Ohtoshi R."/>
            <person name="Moran D.A.P."/>
            <person name="Shinohara A."/>
            <person name="Yoshida Y."/>
            <person name="Fujiwara M."/>
            <person name="Mori M."/>
            <person name="Tomita M."/>
            <person name="Arakawa K."/>
        </authorList>
    </citation>
    <scope>NUCLEOTIDE SEQUENCE [LARGE SCALE GENOMIC DNA]</scope>
</reference>